<protein>
    <submittedName>
        <fullName evidence="2">Uncharacterized protein</fullName>
    </submittedName>
</protein>
<reference evidence="2 3" key="1">
    <citation type="journal article" date="2012" name="BMC Genomics">
        <title>Comparative genomic analysis of human infective Trypanosoma cruzi lineages with the bat-restricted subspecies T. cruzi marinkellei.</title>
        <authorList>
            <person name="Franzen O."/>
            <person name="Talavera-Lopez C."/>
            <person name="Ochaya S."/>
            <person name="Butler C.E."/>
            <person name="Messenger L.A."/>
            <person name="Lewis M.D."/>
            <person name="Llewellyn M.S."/>
            <person name="Marinkelle C.J."/>
            <person name="Tyler K.M."/>
            <person name="Miles M.A."/>
            <person name="Andersson B."/>
        </authorList>
    </citation>
    <scope>NUCLEOTIDE SEQUENCE [LARGE SCALE GENOMIC DNA]</scope>
    <source>
        <strain evidence="2 3">B7</strain>
    </source>
</reference>
<feature type="compositionally biased region" description="Basic and acidic residues" evidence="1">
    <location>
        <begin position="167"/>
        <end position="187"/>
    </location>
</feature>
<comment type="caution">
    <text evidence="2">The sequence shown here is derived from an EMBL/GenBank/DDBJ whole genome shotgun (WGS) entry which is preliminary data.</text>
</comment>
<feature type="region of interest" description="Disordered" evidence="1">
    <location>
        <begin position="161"/>
        <end position="211"/>
    </location>
</feature>
<feature type="compositionally biased region" description="Basic residues" evidence="1">
    <location>
        <begin position="78"/>
        <end position="93"/>
    </location>
</feature>
<evidence type="ECO:0000256" key="1">
    <source>
        <dbReference type="SAM" id="MobiDB-lite"/>
    </source>
</evidence>
<name>K2NKA7_TRYCR</name>
<evidence type="ECO:0000313" key="3">
    <source>
        <dbReference type="Proteomes" id="UP000007350"/>
    </source>
</evidence>
<gene>
    <name evidence="2" type="ORF">MOQ_001639</name>
</gene>
<keyword evidence="3" id="KW-1185">Reference proteome</keyword>
<sequence length="280" mass="30990">MESVGMKPQASHDDNATQHTRHVMFADEVEAHLQSKNNHHRNGEGDGCTQQHVEAATPAAVGHPVAEAETQGGGNEHKGRKGKNNRRQRRHGGNAKATAALVEAIELDEELEEHSNHLVDDYAMLLVADENARRLSVEVQEMREEEEVYKTHRALKAMRFNQAVTEQSRRDENTVNSSSRDKHREGTIDVACGDTTPLVERPPPPPADERDAKIPNGQLATSGFAKWATALLAALMKYGTACRHHVWKLLLIFVLLFGRRLLLRSSPSPSIPARHSSAPV</sequence>
<dbReference type="AlphaFoldDB" id="K2NKA7"/>
<proteinExistence type="predicted"/>
<dbReference type="Proteomes" id="UP000007350">
    <property type="component" value="Unassembled WGS sequence"/>
</dbReference>
<dbReference type="EMBL" id="AHKC01007340">
    <property type="protein sequence ID" value="EKF38154.1"/>
    <property type="molecule type" value="Genomic_DNA"/>
</dbReference>
<organism evidence="2 3">
    <name type="scientific">Trypanosoma cruzi marinkellei</name>
    <dbReference type="NCBI Taxonomy" id="85056"/>
    <lineage>
        <taxon>Eukaryota</taxon>
        <taxon>Discoba</taxon>
        <taxon>Euglenozoa</taxon>
        <taxon>Kinetoplastea</taxon>
        <taxon>Metakinetoplastina</taxon>
        <taxon>Trypanosomatida</taxon>
        <taxon>Trypanosomatidae</taxon>
        <taxon>Trypanosoma</taxon>
        <taxon>Schizotrypanum</taxon>
    </lineage>
</organism>
<accession>K2NKA7</accession>
<feature type="region of interest" description="Disordered" evidence="1">
    <location>
        <begin position="60"/>
        <end position="95"/>
    </location>
</feature>
<dbReference type="OrthoDB" id="253887at2759"/>
<evidence type="ECO:0000313" key="2">
    <source>
        <dbReference type="EMBL" id="EKF38154.1"/>
    </source>
</evidence>